<dbReference type="EMBL" id="PQIB02000013">
    <property type="protein sequence ID" value="RLM73875.1"/>
    <property type="molecule type" value="Genomic_DNA"/>
</dbReference>
<dbReference type="Proteomes" id="UP000275267">
    <property type="component" value="Unassembled WGS sequence"/>
</dbReference>
<feature type="region of interest" description="Disordered" evidence="1">
    <location>
        <begin position="30"/>
        <end position="59"/>
    </location>
</feature>
<evidence type="ECO:0000313" key="4">
    <source>
        <dbReference type="Proteomes" id="UP000275267"/>
    </source>
</evidence>
<gene>
    <name evidence="3" type="ORF">C2845_PM15G05830</name>
</gene>
<protein>
    <submittedName>
        <fullName evidence="3">Uncharacterized protein</fullName>
    </submittedName>
</protein>
<feature type="chain" id="PRO_5017967427" evidence="2">
    <location>
        <begin position="20"/>
        <end position="105"/>
    </location>
</feature>
<accession>A0A3L6Q5L0</accession>
<sequence length="105" mass="11036">MVVKTVVLAILPVVSLVFADRTRTDVVVEGQQLGGSEGQELVDSGSGDDGGGNRVSPKNECHESKLYTGPCVEMVCVAACMLQMHHGGHCKGSFFLGSCRCFACS</sequence>
<dbReference type="AlphaFoldDB" id="A0A3L6Q5L0"/>
<reference evidence="4" key="1">
    <citation type="journal article" date="2019" name="Nat. Commun.">
        <title>The genome of broomcorn millet.</title>
        <authorList>
            <person name="Zou C."/>
            <person name="Miki D."/>
            <person name="Li D."/>
            <person name="Tang Q."/>
            <person name="Xiao L."/>
            <person name="Rajput S."/>
            <person name="Deng P."/>
            <person name="Jia W."/>
            <person name="Huang R."/>
            <person name="Zhang M."/>
            <person name="Sun Y."/>
            <person name="Hu J."/>
            <person name="Fu X."/>
            <person name="Schnable P.S."/>
            <person name="Li F."/>
            <person name="Zhang H."/>
            <person name="Feng B."/>
            <person name="Zhu X."/>
            <person name="Liu R."/>
            <person name="Schnable J.C."/>
            <person name="Zhu J.-K."/>
            <person name="Zhang H."/>
        </authorList>
    </citation>
    <scope>NUCLEOTIDE SEQUENCE [LARGE SCALE GENOMIC DNA]</scope>
</reference>
<feature type="signal peptide" evidence="2">
    <location>
        <begin position="1"/>
        <end position="19"/>
    </location>
</feature>
<evidence type="ECO:0000256" key="1">
    <source>
        <dbReference type="SAM" id="MobiDB-lite"/>
    </source>
</evidence>
<evidence type="ECO:0000256" key="2">
    <source>
        <dbReference type="SAM" id="SignalP"/>
    </source>
</evidence>
<proteinExistence type="predicted"/>
<evidence type="ECO:0000313" key="3">
    <source>
        <dbReference type="EMBL" id="RLM73875.1"/>
    </source>
</evidence>
<keyword evidence="4" id="KW-1185">Reference proteome</keyword>
<comment type="caution">
    <text evidence="3">The sequence shown here is derived from an EMBL/GenBank/DDBJ whole genome shotgun (WGS) entry which is preliminary data.</text>
</comment>
<name>A0A3L6Q5L0_PANMI</name>
<keyword evidence="2" id="KW-0732">Signal</keyword>
<dbReference type="OrthoDB" id="687172at2759"/>
<organism evidence="3 4">
    <name type="scientific">Panicum miliaceum</name>
    <name type="common">Proso millet</name>
    <name type="synonym">Broomcorn millet</name>
    <dbReference type="NCBI Taxonomy" id="4540"/>
    <lineage>
        <taxon>Eukaryota</taxon>
        <taxon>Viridiplantae</taxon>
        <taxon>Streptophyta</taxon>
        <taxon>Embryophyta</taxon>
        <taxon>Tracheophyta</taxon>
        <taxon>Spermatophyta</taxon>
        <taxon>Magnoliopsida</taxon>
        <taxon>Liliopsida</taxon>
        <taxon>Poales</taxon>
        <taxon>Poaceae</taxon>
        <taxon>PACMAD clade</taxon>
        <taxon>Panicoideae</taxon>
        <taxon>Panicodae</taxon>
        <taxon>Paniceae</taxon>
        <taxon>Panicinae</taxon>
        <taxon>Panicum</taxon>
        <taxon>Panicum sect. Panicum</taxon>
    </lineage>
</organism>